<reference evidence="5 6" key="1">
    <citation type="submission" date="2018-08" db="EMBL/GenBank/DDBJ databases">
        <title>Actinomadura spongicola sp. nov., isolated from marine sponge Leucetta chagosensis.</title>
        <authorList>
            <person name="Li L."/>
            <person name="Lin H.W."/>
        </authorList>
    </citation>
    <scope>NUCLEOTIDE SEQUENCE [LARGE SCALE GENOMIC DNA]</scope>
    <source>
        <strain evidence="5 6">LHW52907</strain>
    </source>
</reference>
<dbReference type="EMBL" id="QVNQ01000007">
    <property type="protein sequence ID" value="RFS83255.1"/>
    <property type="molecule type" value="Genomic_DNA"/>
</dbReference>
<feature type="domain" description="AMP-dependent synthetase/ligase" evidence="3">
    <location>
        <begin position="20"/>
        <end position="399"/>
    </location>
</feature>
<evidence type="ECO:0000259" key="4">
    <source>
        <dbReference type="Pfam" id="PF13193"/>
    </source>
</evidence>
<dbReference type="Pfam" id="PF00501">
    <property type="entry name" value="AMP-binding"/>
    <property type="match status" value="1"/>
</dbReference>
<dbReference type="InterPro" id="IPR042099">
    <property type="entry name" value="ANL_N_sf"/>
</dbReference>
<dbReference type="PROSITE" id="PS00455">
    <property type="entry name" value="AMP_BINDING"/>
    <property type="match status" value="1"/>
</dbReference>
<evidence type="ECO:0000256" key="1">
    <source>
        <dbReference type="ARBA" id="ARBA00006432"/>
    </source>
</evidence>
<gene>
    <name evidence="5" type="ORF">D0T12_22380</name>
</gene>
<sequence>MEGTHGPAGVCPLTVHDALRRAAVIGPDVEAVVASHGRITYAALDAEVAAVRAALSAAGVRRGDHVAVCLGNGPEWVTLFLAIGSLGAVTVPINTRWRPPEIAYALRQSRSSMLFVADRFLNIDFVAMLREICPGVDTGLPDAELPDLRSVVVLGSGGSAAPATVPEAARSWEDFRAAGTTPVEPCGTPDDVVLIQYTSGTTSRPKGVLLTQLNMCGDAFFSGARLGLRPGDRFHSVRPFFHAAGSTLTVLACLQHVATVVTMDRFEPGEALRLIERERCTHFSGNDTIALMLLNHPDRPRRRLRLRGAWAAASAAVVRRIIDELGATECVVGYGLSEASPNVAQSAWWEPEDVRASGRMMPEPGVEVRVHDPETGRDVPTGDVGEILVRGWNVMRGYYAMPDETAATLSPDGWLRTGDLGRLGEDGRLEFVGRAKELIRVGGENVSPTEVEDVLHGHPKIRQAAVVGVPDERLIEVPFAFVVLAEGCAADPEEITAWAAERLARFKVPRHIRIVDDFERFGMTASSKVQKRHLAAHARRLLDAVEAG</sequence>
<dbReference type="OrthoDB" id="9803968at2"/>
<proteinExistence type="inferred from homology"/>
<dbReference type="GO" id="GO:0031956">
    <property type="term" value="F:medium-chain fatty acid-CoA ligase activity"/>
    <property type="evidence" value="ECO:0007669"/>
    <property type="project" value="TreeGrafter"/>
</dbReference>
<feature type="domain" description="AMP-binding enzyme C-terminal" evidence="4">
    <location>
        <begin position="450"/>
        <end position="520"/>
    </location>
</feature>
<evidence type="ECO:0000313" key="5">
    <source>
        <dbReference type="EMBL" id="RFS83255.1"/>
    </source>
</evidence>
<dbReference type="SUPFAM" id="SSF56801">
    <property type="entry name" value="Acetyl-CoA synthetase-like"/>
    <property type="match status" value="1"/>
</dbReference>
<protein>
    <submittedName>
        <fullName evidence="5">Fatty-acid--CoA ligase</fullName>
    </submittedName>
</protein>
<name>A0A372GCZ1_9ACTN</name>
<dbReference type="PANTHER" id="PTHR43201:SF5">
    <property type="entry name" value="MEDIUM-CHAIN ACYL-COA LIGASE ACSF2, MITOCHONDRIAL"/>
    <property type="match status" value="1"/>
</dbReference>
<dbReference type="Gene3D" id="3.30.300.30">
    <property type="match status" value="1"/>
</dbReference>
<dbReference type="Gene3D" id="3.40.50.12780">
    <property type="entry name" value="N-terminal domain of ligase-like"/>
    <property type="match status" value="1"/>
</dbReference>
<dbReference type="Proteomes" id="UP000262882">
    <property type="component" value="Unassembled WGS sequence"/>
</dbReference>
<dbReference type="PANTHER" id="PTHR43201">
    <property type="entry name" value="ACYL-COA SYNTHETASE"/>
    <property type="match status" value="1"/>
</dbReference>
<comment type="similarity">
    <text evidence="1">Belongs to the ATP-dependent AMP-binding enzyme family.</text>
</comment>
<keyword evidence="2 5" id="KW-0436">Ligase</keyword>
<evidence type="ECO:0000259" key="3">
    <source>
        <dbReference type="Pfam" id="PF00501"/>
    </source>
</evidence>
<evidence type="ECO:0000313" key="6">
    <source>
        <dbReference type="Proteomes" id="UP000262882"/>
    </source>
</evidence>
<dbReference type="AlphaFoldDB" id="A0A372GCZ1"/>
<organism evidence="5 6">
    <name type="scientific">Actinomadura spongiicola</name>
    <dbReference type="NCBI Taxonomy" id="2303421"/>
    <lineage>
        <taxon>Bacteria</taxon>
        <taxon>Bacillati</taxon>
        <taxon>Actinomycetota</taxon>
        <taxon>Actinomycetes</taxon>
        <taxon>Streptosporangiales</taxon>
        <taxon>Thermomonosporaceae</taxon>
        <taxon>Actinomadura</taxon>
    </lineage>
</organism>
<dbReference type="GO" id="GO:0006631">
    <property type="term" value="P:fatty acid metabolic process"/>
    <property type="evidence" value="ECO:0007669"/>
    <property type="project" value="TreeGrafter"/>
</dbReference>
<dbReference type="InterPro" id="IPR045851">
    <property type="entry name" value="AMP-bd_C_sf"/>
</dbReference>
<dbReference type="InterPro" id="IPR000873">
    <property type="entry name" value="AMP-dep_synth/lig_dom"/>
</dbReference>
<accession>A0A372GCZ1</accession>
<dbReference type="InterPro" id="IPR025110">
    <property type="entry name" value="AMP-bd_C"/>
</dbReference>
<evidence type="ECO:0000256" key="2">
    <source>
        <dbReference type="ARBA" id="ARBA00022598"/>
    </source>
</evidence>
<keyword evidence="6" id="KW-1185">Reference proteome</keyword>
<dbReference type="Pfam" id="PF13193">
    <property type="entry name" value="AMP-binding_C"/>
    <property type="match status" value="1"/>
</dbReference>
<dbReference type="InterPro" id="IPR020845">
    <property type="entry name" value="AMP-binding_CS"/>
</dbReference>
<comment type="caution">
    <text evidence="5">The sequence shown here is derived from an EMBL/GenBank/DDBJ whole genome shotgun (WGS) entry which is preliminary data.</text>
</comment>
<dbReference type="RefSeq" id="WP_117401954.1">
    <property type="nucleotide sequence ID" value="NZ_QVNQ01000007.1"/>
</dbReference>